<evidence type="ECO:0000256" key="3">
    <source>
        <dbReference type="ARBA" id="ARBA00022989"/>
    </source>
</evidence>
<dbReference type="InterPro" id="IPR011701">
    <property type="entry name" value="MFS"/>
</dbReference>
<keyword evidence="3 5" id="KW-1133">Transmembrane helix</keyword>
<dbReference type="Proteomes" id="UP000249341">
    <property type="component" value="Unassembled WGS sequence"/>
</dbReference>
<dbReference type="PANTHER" id="PTHR23528">
    <property type="match status" value="1"/>
</dbReference>
<name>A0A327Z210_9ACTN</name>
<dbReference type="SUPFAM" id="SSF103473">
    <property type="entry name" value="MFS general substrate transporter"/>
    <property type="match status" value="1"/>
</dbReference>
<dbReference type="Gene3D" id="1.20.1250.20">
    <property type="entry name" value="MFS general substrate transporter like domains"/>
    <property type="match status" value="2"/>
</dbReference>
<dbReference type="GO" id="GO:0022857">
    <property type="term" value="F:transmembrane transporter activity"/>
    <property type="evidence" value="ECO:0007669"/>
    <property type="project" value="InterPro"/>
</dbReference>
<evidence type="ECO:0000313" key="8">
    <source>
        <dbReference type="Proteomes" id="UP000249341"/>
    </source>
</evidence>
<feature type="transmembrane region" description="Helical" evidence="5">
    <location>
        <begin position="142"/>
        <end position="165"/>
    </location>
</feature>
<feature type="transmembrane region" description="Helical" evidence="5">
    <location>
        <begin position="260"/>
        <end position="279"/>
    </location>
</feature>
<feature type="transmembrane region" description="Helical" evidence="5">
    <location>
        <begin position="82"/>
        <end position="102"/>
    </location>
</feature>
<feature type="domain" description="Major facilitator superfamily (MFS) profile" evidence="6">
    <location>
        <begin position="220"/>
        <end position="405"/>
    </location>
</feature>
<organism evidence="7 8">
    <name type="scientific">Actinoplanes lutulentus</name>
    <dbReference type="NCBI Taxonomy" id="1287878"/>
    <lineage>
        <taxon>Bacteria</taxon>
        <taxon>Bacillati</taxon>
        <taxon>Actinomycetota</taxon>
        <taxon>Actinomycetes</taxon>
        <taxon>Micromonosporales</taxon>
        <taxon>Micromonosporaceae</taxon>
        <taxon>Actinoplanes</taxon>
    </lineage>
</organism>
<proteinExistence type="predicted"/>
<reference evidence="7 8" key="1">
    <citation type="submission" date="2018-06" db="EMBL/GenBank/DDBJ databases">
        <title>Genomic Encyclopedia of Type Strains, Phase III (KMG-III): the genomes of soil and plant-associated and newly described type strains.</title>
        <authorList>
            <person name="Whitman W."/>
        </authorList>
    </citation>
    <scope>NUCLEOTIDE SEQUENCE [LARGE SCALE GENOMIC DNA]</scope>
    <source>
        <strain evidence="7 8">CGMCC 4.7090</strain>
    </source>
</reference>
<dbReference type="InterPro" id="IPR020846">
    <property type="entry name" value="MFS_dom"/>
</dbReference>
<comment type="subcellular location">
    <subcellularLocation>
        <location evidence="1">Cell membrane</location>
        <topology evidence="1">Multi-pass membrane protein</topology>
    </subcellularLocation>
</comment>
<feature type="transmembrane region" description="Helical" evidence="5">
    <location>
        <begin position="221"/>
        <end position="245"/>
    </location>
</feature>
<keyword evidence="4 5" id="KW-0472">Membrane</keyword>
<dbReference type="EMBL" id="QLMJ01000020">
    <property type="protein sequence ID" value="RAK28446.1"/>
    <property type="molecule type" value="Genomic_DNA"/>
</dbReference>
<evidence type="ECO:0000256" key="2">
    <source>
        <dbReference type="ARBA" id="ARBA00022692"/>
    </source>
</evidence>
<feature type="transmembrane region" description="Helical" evidence="5">
    <location>
        <begin position="291"/>
        <end position="310"/>
    </location>
</feature>
<feature type="transmembrane region" description="Helical" evidence="5">
    <location>
        <begin position="47"/>
        <end position="70"/>
    </location>
</feature>
<dbReference type="PROSITE" id="PS50850">
    <property type="entry name" value="MFS"/>
    <property type="match status" value="1"/>
</dbReference>
<protein>
    <submittedName>
        <fullName evidence="7">Na+/melibiose symporter-like transporter</fullName>
    </submittedName>
</protein>
<dbReference type="InterPro" id="IPR005829">
    <property type="entry name" value="Sugar_transporter_CS"/>
</dbReference>
<dbReference type="PROSITE" id="PS00216">
    <property type="entry name" value="SUGAR_TRANSPORT_1"/>
    <property type="match status" value="1"/>
</dbReference>
<dbReference type="GO" id="GO:0005886">
    <property type="term" value="C:plasma membrane"/>
    <property type="evidence" value="ECO:0007669"/>
    <property type="project" value="UniProtKB-SubCell"/>
</dbReference>
<accession>A0A327Z210</accession>
<evidence type="ECO:0000259" key="6">
    <source>
        <dbReference type="PROSITE" id="PS50850"/>
    </source>
</evidence>
<keyword evidence="2 5" id="KW-0812">Transmembrane</keyword>
<dbReference type="AlphaFoldDB" id="A0A327Z210"/>
<sequence length="405" mass="42400">MRSRVSQRRLGYGLFLLGFGWVFANGALTTVVAAAKIAVLAPDDKVFVLGVGTALTAVATTIALFAWGAVSDLTRSRWGRRTPWIVFGAVTGAAMLILMALAQSLGTFFAAWVGYSLLFNALPAAALAVFPDRIPSDSRGTASAVYGGAQVIAGAIGSIVASRFISDPDPLLPVLAVSLLVLTLPFVFIAPDHPSTDQPRAKLDLRGLLDAFRFPSGAPDFYWAFAGRFLLLLGLFIVQSFMLYLLTDYIGLSDHDAGDIVAYAGLGSLVTITVGTLVAGPVSDRIGRRKIPIFLASALFGIAVVLPLAWPTATSMVIFSAVSGLGLGAFLSVDAALMTEVLPSEDARGKDLGILNTANTVPQVLAPLITSGIVSAGLGYRPVFVISLVIISVGAVSIFKIKSVR</sequence>
<feature type="transmembrane region" description="Helical" evidence="5">
    <location>
        <begin position="171"/>
        <end position="190"/>
    </location>
</feature>
<evidence type="ECO:0000313" key="7">
    <source>
        <dbReference type="EMBL" id="RAK28446.1"/>
    </source>
</evidence>
<dbReference type="Pfam" id="PF07690">
    <property type="entry name" value="MFS_1"/>
    <property type="match status" value="1"/>
</dbReference>
<evidence type="ECO:0000256" key="4">
    <source>
        <dbReference type="ARBA" id="ARBA00023136"/>
    </source>
</evidence>
<dbReference type="PANTHER" id="PTHR23528:SF1">
    <property type="entry name" value="MAJOR FACILITATOR SUPERFAMILY (MFS) PROFILE DOMAIN-CONTAINING PROTEIN"/>
    <property type="match status" value="1"/>
</dbReference>
<feature type="transmembrane region" description="Helical" evidence="5">
    <location>
        <begin position="380"/>
        <end position="399"/>
    </location>
</feature>
<gene>
    <name evidence="7" type="ORF">B0I29_120214</name>
</gene>
<comment type="caution">
    <text evidence="7">The sequence shown here is derived from an EMBL/GenBank/DDBJ whole genome shotgun (WGS) entry which is preliminary data.</text>
</comment>
<evidence type="ECO:0000256" key="5">
    <source>
        <dbReference type="SAM" id="Phobius"/>
    </source>
</evidence>
<feature type="transmembrane region" description="Helical" evidence="5">
    <location>
        <begin position="108"/>
        <end position="130"/>
    </location>
</feature>
<dbReference type="InterPro" id="IPR036259">
    <property type="entry name" value="MFS_trans_sf"/>
</dbReference>
<evidence type="ECO:0000256" key="1">
    <source>
        <dbReference type="ARBA" id="ARBA00004651"/>
    </source>
</evidence>
<feature type="transmembrane region" description="Helical" evidence="5">
    <location>
        <begin position="354"/>
        <end position="374"/>
    </location>
</feature>
<feature type="transmembrane region" description="Helical" evidence="5">
    <location>
        <begin position="316"/>
        <end position="342"/>
    </location>
</feature>
<keyword evidence="8" id="KW-1185">Reference proteome</keyword>
<feature type="transmembrane region" description="Helical" evidence="5">
    <location>
        <begin position="12"/>
        <end position="35"/>
    </location>
</feature>